<dbReference type="InterPro" id="IPR011989">
    <property type="entry name" value="ARM-like"/>
</dbReference>
<sequence length="989" mass="115620">MEKVVPILEQSLQPATAKQAENVLKSMETEEGFPITLLHIVANGEIANSTRLAGALYFKNLIKRKWINENGQYLISINDVEMIKKEIISLMIILPDSLQLQIGESISLIAESEFPQLWSTLIDELVEKLSMDDLIINKGVLKVAHSIFKRWRPLFRSDELFLEIKMVLDKFSIPFMSMLQNIDKLIDENLNNIDNLKILFENLNLLVKIYYDLNCQDIPEFFEDNMNTGINILLKYLKFHNKLLEDDDEDDETNLVIQVKINIVELIQLYTTRYEEEFHKFIEPSIEIIWNLLNNITIQPKNDLLVSKLLQFMTSIVNLSSYNNLFINNEDNIKQIIEKIILPNITIRESDLELFEDDPIEYTRRDLEGSDINNRRRSATEFLKSLKELNENLITNMVMNYINQYLSLYNNDKINNWKFKDISIYLFCSIASNGSITNSNGITSTNLLVDIIKFFNEFIYPDLINNESINPILKVDSIKYLYIFRNQLTKNQLLETLPLLTNNFNNLNYTVNTFTSITIEKILSLRNPNKNDEMLFNKNDLSTEIINNLLIELFKLIFKMGLTPEKLSENEFLMKCIMRILIISEDLLDNNSILQILNELIKIIEIISKNPSNPKFSHYTFECICIILKNNNQNIIQFYEILKNSLFNILGQDIQEFIPYSFQILSYILEKYPQNVEIPIEYEQLIKPLCSPQVWEFKGNIPAIQRLLSSIIKFKPNLFNNDENITPILGIYQKLLSSKVNDHLGFEILETILIFIDIQYLNKYLNEIFIILLTRLKNFKTDKFIKRFIIFLSKMSSLESIGSSNSDGIDYNKNKWNSDMIIKIFENIQIGLFEQILNNFIIININKINNLTDKKLLVVGLTNMIVNNNSYNSISPNNFKINDLEILKILSEILNLLNSESIFNYKNINENDEILKEIENEEISLFNSNFNKLTIIQIKSFDPLNKIINNKNMLIEFFKLNLTKINNNYLNELINQLDPQCKEIINSMI</sequence>
<dbReference type="GO" id="GO:0006611">
    <property type="term" value="P:protein export from nucleus"/>
    <property type="evidence" value="ECO:0007669"/>
    <property type="project" value="TreeGrafter"/>
</dbReference>
<evidence type="ECO:0000313" key="9">
    <source>
        <dbReference type="EMBL" id="GMM47286.1"/>
    </source>
</evidence>
<dbReference type="EMBL" id="BTGB01000005">
    <property type="protein sequence ID" value="GMM47286.1"/>
    <property type="molecule type" value="Genomic_DNA"/>
</dbReference>
<keyword evidence="10" id="KW-1185">Reference proteome</keyword>
<keyword evidence="5" id="KW-0963">Cytoplasm</keyword>
<evidence type="ECO:0000256" key="6">
    <source>
        <dbReference type="ARBA" id="ARBA00022927"/>
    </source>
</evidence>
<dbReference type="Pfam" id="PF03810">
    <property type="entry name" value="IBN_N"/>
    <property type="match status" value="1"/>
</dbReference>
<dbReference type="SUPFAM" id="SSF48371">
    <property type="entry name" value="ARM repeat"/>
    <property type="match status" value="1"/>
</dbReference>
<keyword evidence="4" id="KW-0813">Transport</keyword>
<dbReference type="Pfam" id="PF08506">
    <property type="entry name" value="Cse1"/>
    <property type="match status" value="1"/>
</dbReference>
<organism evidence="9 10">
    <name type="scientific">Pichia kluyveri</name>
    <name type="common">Yeast</name>
    <dbReference type="NCBI Taxonomy" id="36015"/>
    <lineage>
        <taxon>Eukaryota</taxon>
        <taxon>Fungi</taxon>
        <taxon>Dikarya</taxon>
        <taxon>Ascomycota</taxon>
        <taxon>Saccharomycotina</taxon>
        <taxon>Pichiomycetes</taxon>
        <taxon>Pichiales</taxon>
        <taxon>Pichiaceae</taxon>
        <taxon>Pichia</taxon>
    </lineage>
</organism>
<dbReference type="GO" id="GO:0031267">
    <property type="term" value="F:small GTPase binding"/>
    <property type="evidence" value="ECO:0007669"/>
    <property type="project" value="InterPro"/>
</dbReference>
<dbReference type="GO" id="GO:0005049">
    <property type="term" value="F:nuclear export signal receptor activity"/>
    <property type="evidence" value="ECO:0007669"/>
    <property type="project" value="TreeGrafter"/>
</dbReference>
<evidence type="ECO:0000256" key="5">
    <source>
        <dbReference type="ARBA" id="ARBA00022490"/>
    </source>
</evidence>
<dbReference type="PANTHER" id="PTHR10997">
    <property type="entry name" value="IMPORTIN-7, 8, 11"/>
    <property type="match status" value="1"/>
</dbReference>
<comment type="caution">
    <text evidence="9">The sequence shown here is derived from an EMBL/GenBank/DDBJ whole genome shotgun (WGS) entry which is preliminary data.</text>
</comment>
<dbReference type="InterPro" id="IPR001494">
    <property type="entry name" value="Importin-beta_N"/>
</dbReference>
<evidence type="ECO:0000259" key="8">
    <source>
        <dbReference type="PROSITE" id="PS50166"/>
    </source>
</evidence>
<keyword evidence="7" id="KW-0539">Nucleus</keyword>
<dbReference type="GO" id="GO:0006606">
    <property type="term" value="P:protein import into nucleus"/>
    <property type="evidence" value="ECO:0007669"/>
    <property type="project" value="TreeGrafter"/>
</dbReference>
<feature type="domain" description="Importin N-terminal" evidence="8">
    <location>
        <begin position="20"/>
        <end position="93"/>
    </location>
</feature>
<dbReference type="PANTHER" id="PTHR10997:SF8">
    <property type="entry name" value="EXPORTIN-2"/>
    <property type="match status" value="1"/>
</dbReference>
<name>A0AAV5R7P9_PICKL</name>
<keyword evidence="9" id="KW-0675">Receptor</keyword>
<evidence type="ECO:0000256" key="4">
    <source>
        <dbReference type="ARBA" id="ARBA00022448"/>
    </source>
</evidence>
<dbReference type="PROSITE" id="PS50166">
    <property type="entry name" value="IMPORTIN_B_NT"/>
    <property type="match status" value="1"/>
</dbReference>
<evidence type="ECO:0000256" key="7">
    <source>
        <dbReference type="ARBA" id="ARBA00023242"/>
    </source>
</evidence>
<comment type="similarity">
    <text evidence="3">Belongs to the XPO2/CSE1 family.</text>
</comment>
<dbReference type="Pfam" id="PF03378">
    <property type="entry name" value="CAS_CSE1"/>
    <property type="match status" value="1"/>
</dbReference>
<gene>
    <name evidence="9" type="ORF">DAPK24_038610</name>
</gene>
<dbReference type="InterPro" id="IPR013713">
    <property type="entry name" value="XPO2_central"/>
</dbReference>
<accession>A0AAV5R7P9</accession>
<dbReference type="SMART" id="SM00913">
    <property type="entry name" value="IBN_N"/>
    <property type="match status" value="1"/>
</dbReference>
<evidence type="ECO:0000256" key="3">
    <source>
        <dbReference type="ARBA" id="ARBA00008669"/>
    </source>
</evidence>
<keyword evidence="6" id="KW-0653">Protein transport</keyword>
<protein>
    <submittedName>
        <fullName evidence="9">Importin-alpha export receptor</fullName>
    </submittedName>
</protein>
<dbReference type="Gene3D" id="1.25.10.10">
    <property type="entry name" value="Leucine-rich Repeat Variant"/>
    <property type="match status" value="1"/>
</dbReference>
<reference evidence="9 10" key="1">
    <citation type="journal article" date="2023" name="Elife">
        <title>Identification of key yeast species and microbe-microbe interactions impacting larval growth of Drosophila in the wild.</title>
        <authorList>
            <person name="Mure A."/>
            <person name="Sugiura Y."/>
            <person name="Maeda R."/>
            <person name="Honda K."/>
            <person name="Sakurai N."/>
            <person name="Takahashi Y."/>
            <person name="Watada M."/>
            <person name="Katoh T."/>
            <person name="Gotoh A."/>
            <person name="Gotoh Y."/>
            <person name="Taniguchi I."/>
            <person name="Nakamura K."/>
            <person name="Hayashi T."/>
            <person name="Katayama T."/>
            <person name="Uemura T."/>
            <person name="Hattori Y."/>
        </authorList>
    </citation>
    <scope>NUCLEOTIDE SEQUENCE [LARGE SCALE GENOMIC DNA]</scope>
    <source>
        <strain evidence="9 10">PK-24</strain>
    </source>
</reference>
<dbReference type="InterPro" id="IPR016024">
    <property type="entry name" value="ARM-type_fold"/>
</dbReference>
<dbReference type="GO" id="GO:0005635">
    <property type="term" value="C:nuclear envelope"/>
    <property type="evidence" value="ECO:0007669"/>
    <property type="project" value="TreeGrafter"/>
</dbReference>
<proteinExistence type="inferred from homology"/>
<dbReference type="Proteomes" id="UP001378960">
    <property type="component" value="Unassembled WGS sequence"/>
</dbReference>
<evidence type="ECO:0000256" key="2">
    <source>
        <dbReference type="ARBA" id="ARBA00004496"/>
    </source>
</evidence>
<comment type="subcellular location">
    <subcellularLocation>
        <location evidence="2">Cytoplasm</location>
    </subcellularLocation>
    <subcellularLocation>
        <location evidence="1">Nucleus</location>
    </subcellularLocation>
</comment>
<evidence type="ECO:0000313" key="10">
    <source>
        <dbReference type="Proteomes" id="UP001378960"/>
    </source>
</evidence>
<evidence type="ECO:0000256" key="1">
    <source>
        <dbReference type="ARBA" id="ARBA00004123"/>
    </source>
</evidence>
<dbReference type="AlphaFoldDB" id="A0AAV5R7P9"/>
<dbReference type="InterPro" id="IPR005043">
    <property type="entry name" value="XPO2_C"/>
</dbReference>
<dbReference type="GO" id="GO:0005829">
    <property type="term" value="C:cytosol"/>
    <property type="evidence" value="ECO:0007669"/>
    <property type="project" value="TreeGrafter"/>
</dbReference>